<dbReference type="AlphaFoldDB" id="A0A0G0X4F7"/>
<feature type="compositionally biased region" description="Low complexity" evidence="2">
    <location>
        <begin position="57"/>
        <end position="69"/>
    </location>
</feature>
<comment type="caution">
    <text evidence="4">The sequence shown here is derived from an EMBL/GenBank/DDBJ whole genome shotgun (WGS) entry which is preliminary data.</text>
</comment>
<evidence type="ECO:0000313" key="5">
    <source>
        <dbReference type="Proteomes" id="UP000034190"/>
    </source>
</evidence>
<keyword evidence="3" id="KW-0732">Signal</keyword>
<accession>A0A0G0X4F7</accession>
<keyword evidence="1" id="KW-0175">Coiled coil</keyword>
<name>A0A0G0X4F7_9BACT</name>
<feature type="region of interest" description="Disordered" evidence="2">
    <location>
        <begin position="107"/>
        <end position="139"/>
    </location>
</feature>
<feature type="compositionally biased region" description="Low complexity" evidence="2">
    <location>
        <begin position="110"/>
        <end position="124"/>
    </location>
</feature>
<protein>
    <submittedName>
        <fullName evidence="4">Uncharacterized protein</fullName>
    </submittedName>
</protein>
<feature type="chain" id="PRO_5002535190" evidence="3">
    <location>
        <begin position="26"/>
        <end position="487"/>
    </location>
</feature>
<feature type="coiled-coil region" evidence="1">
    <location>
        <begin position="362"/>
        <end position="412"/>
    </location>
</feature>
<feature type="signal peptide" evidence="3">
    <location>
        <begin position="1"/>
        <end position="25"/>
    </location>
</feature>
<sequence>MQKYFLRYIPLSLIFSLSLSGFAVAQTSDTQYQQQQPYQQQQQYQQNQQPYQQDQNMMNNTQQNTGGMQCPQGEYPGTNDKGEKTCLRQGTMGSNQNMMEKDQQFQNGTMNQGDQFGQQNQQMGPSEEDMDRMEKQREEEMKKMEKQRIKQMYKGITQGARGMATGIKQMKKMVARMKKEATVPVPEELTEGIASAEKLINYINSFKSADAITDIDAFEEKMSEMQDAGEVLQEWGPRMGDIFRLSGMQKDLARRITQLGKDVTRVKKAVAKSKFELADQIAELDAQVKEIKSAYAELKTVSDLEERQVVIEDIFEQMDDLYEQIRLLDGLRDLKRYKADITKMVKTNDRDIVSAQKKKLDVEELKSIQAEIKANISELEAALKKKFDAEVIEDLLSTIRDLQDSFQDTSNELFGREPALPQVKVQPAEKVRIDLKAFEGFKKEPEPTNDQITAPNTTGEVQGAKVMDKKTKLNILRDQREAKMRAE</sequence>
<evidence type="ECO:0000256" key="2">
    <source>
        <dbReference type="SAM" id="MobiDB-lite"/>
    </source>
</evidence>
<feature type="region of interest" description="Disordered" evidence="2">
    <location>
        <begin position="57"/>
        <end position="90"/>
    </location>
</feature>
<evidence type="ECO:0000256" key="3">
    <source>
        <dbReference type="SAM" id="SignalP"/>
    </source>
</evidence>
<feature type="compositionally biased region" description="Polar residues" evidence="2">
    <location>
        <begin position="448"/>
        <end position="460"/>
    </location>
</feature>
<gene>
    <name evidence="4" type="ORF">UU43_C0004G0018</name>
</gene>
<dbReference type="EMBL" id="LCAP01000004">
    <property type="protein sequence ID" value="KKR91570.1"/>
    <property type="molecule type" value="Genomic_DNA"/>
</dbReference>
<evidence type="ECO:0000256" key="1">
    <source>
        <dbReference type="SAM" id="Coils"/>
    </source>
</evidence>
<feature type="region of interest" description="Disordered" evidence="2">
    <location>
        <begin position="443"/>
        <end position="464"/>
    </location>
</feature>
<organism evidence="4 5">
    <name type="scientific">Candidatus Falkowbacteria bacterium GW2011_GWA2_41_14</name>
    <dbReference type="NCBI Taxonomy" id="1618635"/>
    <lineage>
        <taxon>Bacteria</taxon>
        <taxon>Candidatus Falkowiibacteriota</taxon>
    </lineage>
</organism>
<reference evidence="4 5" key="1">
    <citation type="journal article" date="2015" name="Nature">
        <title>rRNA introns, odd ribosomes, and small enigmatic genomes across a large radiation of phyla.</title>
        <authorList>
            <person name="Brown C.T."/>
            <person name="Hug L.A."/>
            <person name="Thomas B.C."/>
            <person name="Sharon I."/>
            <person name="Castelle C.J."/>
            <person name="Singh A."/>
            <person name="Wilkins M.J."/>
            <person name="Williams K.H."/>
            <person name="Banfield J.F."/>
        </authorList>
    </citation>
    <scope>NUCLEOTIDE SEQUENCE [LARGE SCALE GENOMIC DNA]</scope>
</reference>
<evidence type="ECO:0000313" key="4">
    <source>
        <dbReference type="EMBL" id="KKR91570.1"/>
    </source>
</evidence>
<dbReference type="Proteomes" id="UP000034190">
    <property type="component" value="Unassembled WGS sequence"/>
</dbReference>
<proteinExistence type="predicted"/>